<dbReference type="STRING" id="765257.A0A0C9ZN66"/>
<dbReference type="EMBL" id="KN833753">
    <property type="protein sequence ID" value="KIK21253.1"/>
    <property type="molecule type" value="Genomic_DNA"/>
</dbReference>
<dbReference type="Proteomes" id="UP000054018">
    <property type="component" value="Unassembled WGS sequence"/>
</dbReference>
<dbReference type="OrthoDB" id="3261081at2759"/>
<keyword evidence="3" id="KW-1185">Reference proteome</keyword>
<feature type="compositionally biased region" description="Polar residues" evidence="1">
    <location>
        <begin position="44"/>
        <end position="54"/>
    </location>
</feature>
<protein>
    <submittedName>
        <fullName evidence="2">Uncharacterized protein</fullName>
    </submittedName>
</protein>
<reference evidence="3" key="2">
    <citation type="submission" date="2015-01" db="EMBL/GenBank/DDBJ databases">
        <title>Evolutionary Origins and Diversification of the Mycorrhizal Mutualists.</title>
        <authorList>
            <consortium name="DOE Joint Genome Institute"/>
            <consortium name="Mycorrhizal Genomics Consortium"/>
            <person name="Kohler A."/>
            <person name="Kuo A."/>
            <person name="Nagy L.G."/>
            <person name="Floudas D."/>
            <person name="Copeland A."/>
            <person name="Barry K.W."/>
            <person name="Cichocki N."/>
            <person name="Veneault-Fourrey C."/>
            <person name="LaButti K."/>
            <person name="Lindquist E.A."/>
            <person name="Lipzen A."/>
            <person name="Lundell T."/>
            <person name="Morin E."/>
            <person name="Murat C."/>
            <person name="Riley R."/>
            <person name="Ohm R."/>
            <person name="Sun H."/>
            <person name="Tunlid A."/>
            <person name="Henrissat B."/>
            <person name="Grigoriev I.V."/>
            <person name="Hibbett D.S."/>
            <person name="Martin F."/>
        </authorList>
    </citation>
    <scope>NUCLEOTIDE SEQUENCE [LARGE SCALE GENOMIC DNA]</scope>
    <source>
        <strain evidence="3">441</strain>
    </source>
</reference>
<proteinExistence type="predicted"/>
<sequence length="166" mass="18410">MIMTPPPSPVTMPLTIPSMANVFVKLRRARDRSKAESLHCSSGDVPQTHPSLSGESATCRRRVAVVHCDLFTCKGGVDVPKLLRAARMSLLEKAEFLGANVLVEESWELTIRIPKDPKHGLYRVRVRYLAAASRSSRPDPQKPVALDKVRNIPGLMTILEREEVTS</sequence>
<name>A0A0C9ZN66_9AGAM</name>
<dbReference type="AlphaFoldDB" id="A0A0C9ZN66"/>
<gene>
    <name evidence="2" type="ORF">PISMIDRAFT_681468</name>
</gene>
<organism evidence="2 3">
    <name type="scientific">Pisolithus microcarpus 441</name>
    <dbReference type="NCBI Taxonomy" id="765257"/>
    <lineage>
        <taxon>Eukaryota</taxon>
        <taxon>Fungi</taxon>
        <taxon>Dikarya</taxon>
        <taxon>Basidiomycota</taxon>
        <taxon>Agaricomycotina</taxon>
        <taxon>Agaricomycetes</taxon>
        <taxon>Agaricomycetidae</taxon>
        <taxon>Boletales</taxon>
        <taxon>Sclerodermatineae</taxon>
        <taxon>Pisolithaceae</taxon>
        <taxon>Pisolithus</taxon>
    </lineage>
</organism>
<feature type="region of interest" description="Disordered" evidence="1">
    <location>
        <begin position="35"/>
        <end position="54"/>
    </location>
</feature>
<evidence type="ECO:0000313" key="3">
    <source>
        <dbReference type="Proteomes" id="UP000054018"/>
    </source>
</evidence>
<accession>A0A0C9ZN66</accession>
<reference evidence="2 3" key="1">
    <citation type="submission" date="2014-04" db="EMBL/GenBank/DDBJ databases">
        <authorList>
            <consortium name="DOE Joint Genome Institute"/>
            <person name="Kuo A."/>
            <person name="Kohler A."/>
            <person name="Costa M.D."/>
            <person name="Nagy L.G."/>
            <person name="Floudas D."/>
            <person name="Copeland A."/>
            <person name="Barry K.W."/>
            <person name="Cichocki N."/>
            <person name="Veneault-Fourrey C."/>
            <person name="LaButti K."/>
            <person name="Lindquist E.A."/>
            <person name="Lipzen A."/>
            <person name="Lundell T."/>
            <person name="Morin E."/>
            <person name="Murat C."/>
            <person name="Sun H."/>
            <person name="Tunlid A."/>
            <person name="Henrissat B."/>
            <person name="Grigoriev I.V."/>
            <person name="Hibbett D.S."/>
            <person name="Martin F."/>
            <person name="Nordberg H.P."/>
            <person name="Cantor M.N."/>
            <person name="Hua S.X."/>
        </authorList>
    </citation>
    <scope>NUCLEOTIDE SEQUENCE [LARGE SCALE GENOMIC DNA]</scope>
    <source>
        <strain evidence="2 3">441</strain>
    </source>
</reference>
<evidence type="ECO:0000313" key="2">
    <source>
        <dbReference type="EMBL" id="KIK21253.1"/>
    </source>
</evidence>
<dbReference type="HOGENOM" id="CLU_119113_0_0_1"/>
<evidence type="ECO:0000256" key="1">
    <source>
        <dbReference type="SAM" id="MobiDB-lite"/>
    </source>
</evidence>